<gene>
    <name evidence="3" type="ORF">GCM10011416_23360</name>
</gene>
<dbReference type="InterPro" id="IPR045474">
    <property type="entry name" value="GEVED"/>
</dbReference>
<evidence type="ECO:0000256" key="1">
    <source>
        <dbReference type="ARBA" id="ARBA00022729"/>
    </source>
</evidence>
<feature type="domain" description="Fibronectin type-III" evidence="2">
    <location>
        <begin position="312"/>
        <end position="395"/>
    </location>
</feature>
<dbReference type="InterPro" id="IPR036116">
    <property type="entry name" value="FN3_sf"/>
</dbReference>
<proteinExistence type="predicted"/>
<sequence length="1451" mass="158733">MGGNAGYNITNVTFGTINNSSNSGANQYTYYNNASTFITQKETLALSITYQNTNYNNATLKVWIDYNRDGDFDDAGEEIITPVTYKSSNSSSGVVNTFQIVIPESASEGVTRMRVGINRSSGFTACNFSYQNGEAEDYVITIKPKAEPPVVNCVGSLSVRLDILGNAVITADQIDNGSTDAYDDSQGIPLNYSIDRSTFSCSDLNNTLPVTLTVTDSDGKSASCITNVTILPYDGTFNSPDLNDIEAYCAYTAAAPEMNYQCGQIITATTTDQTSFSTPSTDPDGYLITWTFDNGTTSTTSTQRVKIINPIAPTSLAISNVSENSATLSWSSTQSGDYRIRYRPVGTSTWTEITSTTKTKNITGLDDGIQYEVQVSIDASCTAYSSSITFTTIDVAYCNSQVYLSNSTDYYISNVSIGTINKTTTSSEPLYSYYTSPTTNLVIGETFSGTITYKRDDYNTTGLKVWLDFNNDGDFDDAGEEIYSKKTSGSTSTTIVETLSNIQVPQTATLGKTRMRVGVKHTGVPSSACNFNNQTGEIEDYDVYLVAANNTAYESAMITQVYMYGSEKWIEITNTNSTVTIPANTLHLGFFNNTSAFDQTGNTPTASYTIPSALSPKASILIKNSSSVLNNVQGTANTSSALTAFDSSNDILIISKKSDATAWENRFDVFTGFANKTSVVRKDNAITYNKNFSSSEWVTFVDNLLDPYADTPERHPHDPTVLDVLNASANSNVLLGYHRTNEAIRSGNAWTNGVPDRSRTVVINENYSQNYSLSARELVIESGNALTLIDAPIFVTDKINIKSGGSIRLSGNSQLVMTHTGASTIGTGSGLMYIDQDSDIASVYRFNYMSSPVVTSGTNTYNLLSVFKDGTIPTSTTSVPKNINFIGGYNGNYNNSPSQAISLAEHWIYIYDENAAGSADEKFVQVGKSGTIKPGKGYLFKGPGREQNYTFTGKPNDGDYTYTLPGLVDVLVGNPYPSAMDAKKFIRDNLSSTTGTLYFWQQAGEKESSGDEGHFSDGYVGGYATVNLSAAVPASGAEQEALNMFTNKFEAEDAELGGNAKKELGAVVFKAVNDSLTFEQIGISQAVDTLRIEYSSLFNDKGIDIYINNSLAKTVTLPKTVAYDTIDVLVNVPKNSDILLKSKDTVKTSFDKIFVDIYFSYNTPKEYIAVGQGFFIASDDDGGTLRFKNSQRENVIKGDESFFFKGSSKAISAKQAKSNRGAPLKILKLGMDYLTANNLKFHRQIAISFKSGNSFAHENGYDSEMYDLSTTDMSWKFPESNLNYVIAGVQDVSLDLEIPLELTTDVLKDITIKIDELENLDFDIYLNDKLSNTLYNLSEAPAKFQLNAGTFTDRFVITFKNKTLDVEDVYLENNTQVYFDGISKELVIKNKGNTQLQKVELYSILGQKVSQWELQDGTDEQRFKIQKLPTSIYIVKLQSSNGQFSKKIVVY</sequence>
<evidence type="ECO:0000313" key="3">
    <source>
        <dbReference type="EMBL" id="GGH03671.1"/>
    </source>
</evidence>
<dbReference type="SUPFAM" id="SSF49265">
    <property type="entry name" value="Fibronectin type III"/>
    <property type="match status" value="1"/>
</dbReference>
<dbReference type="InterPro" id="IPR003961">
    <property type="entry name" value="FN3_dom"/>
</dbReference>
<evidence type="ECO:0000259" key="2">
    <source>
        <dbReference type="PROSITE" id="PS50853"/>
    </source>
</evidence>
<reference evidence="3" key="1">
    <citation type="journal article" date="2014" name="Int. J. Syst. Evol. Microbiol.">
        <title>Complete genome sequence of Corynebacterium casei LMG S-19264T (=DSM 44701T), isolated from a smear-ripened cheese.</title>
        <authorList>
            <consortium name="US DOE Joint Genome Institute (JGI-PGF)"/>
            <person name="Walter F."/>
            <person name="Albersmeier A."/>
            <person name="Kalinowski J."/>
            <person name="Ruckert C."/>
        </authorList>
    </citation>
    <scope>NUCLEOTIDE SEQUENCE</scope>
    <source>
        <strain evidence="3">CGMCC 1.15763</strain>
    </source>
</reference>
<dbReference type="CDD" id="cd00063">
    <property type="entry name" value="FN3"/>
    <property type="match status" value="1"/>
</dbReference>
<name>A0A917I1H0_9FLAO</name>
<organism evidence="3 4">
    <name type="scientific">Polaribacter pacificus</name>
    <dbReference type="NCBI Taxonomy" id="1775173"/>
    <lineage>
        <taxon>Bacteria</taxon>
        <taxon>Pseudomonadati</taxon>
        <taxon>Bacteroidota</taxon>
        <taxon>Flavobacteriia</taxon>
        <taxon>Flavobacteriales</taxon>
        <taxon>Flavobacteriaceae</taxon>
    </lineage>
</organism>
<dbReference type="PROSITE" id="PS50853">
    <property type="entry name" value="FN3"/>
    <property type="match status" value="1"/>
</dbReference>
<dbReference type="Proteomes" id="UP000633278">
    <property type="component" value="Unassembled WGS sequence"/>
</dbReference>
<dbReference type="Pfam" id="PF18962">
    <property type="entry name" value="Por_Secre_tail"/>
    <property type="match status" value="1"/>
</dbReference>
<keyword evidence="4" id="KW-1185">Reference proteome</keyword>
<dbReference type="Pfam" id="PF20009">
    <property type="entry name" value="GEVED"/>
    <property type="match status" value="2"/>
</dbReference>
<dbReference type="SMART" id="SM00060">
    <property type="entry name" value="FN3"/>
    <property type="match status" value="1"/>
</dbReference>
<accession>A0A917I1H0</accession>
<evidence type="ECO:0000313" key="4">
    <source>
        <dbReference type="Proteomes" id="UP000633278"/>
    </source>
</evidence>
<keyword evidence="1" id="KW-0732">Signal</keyword>
<comment type="caution">
    <text evidence="3">The sequence shown here is derived from an EMBL/GenBank/DDBJ whole genome shotgun (WGS) entry which is preliminary data.</text>
</comment>
<reference evidence="3" key="2">
    <citation type="submission" date="2020-09" db="EMBL/GenBank/DDBJ databases">
        <authorList>
            <person name="Sun Q."/>
            <person name="Zhou Y."/>
        </authorList>
    </citation>
    <scope>NUCLEOTIDE SEQUENCE</scope>
    <source>
        <strain evidence="3">CGMCC 1.15763</strain>
    </source>
</reference>
<dbReference type="Pfam" id="PF00041">
    <property type="entry name" value="fn3"/>
    <property type="match status" value="1"/>
</dbReference>
<dbReference type="EMBL" id="BMJW01000003">
    <property type="protein sequence ID" value="GGH03671.1"/>
    <property type="molecule type" value="Genomic_DNA"/>
</dbReference>
<dbReference type="InterPro" id="IPR026444">
    <property type="entry name" value="Secre_tail"/>
</dbReference>
<dbReference type="Gene3D" id="2.60.40.10">
    <property type="entry name" value="Immunoglobulins"/>
    <property type="match status" value="1"/>
</dbReference>
<protein>
    <recommendedName>
        <fullName evidence="2">Fibronectin type-III domain-containing protein</fullName>
    </recommendedName>
</protein>
<dbReference type="NCBIfam" id="TIGR04183">
    <property type="entry name" value="Por_Secre_tail"/>
    <property type="match status" value="1"/>
</dbReference>
<dbReference type="InterPro" id="IPR013783">
    <property type="entry name" value="Ig-like_fold"/>
</dbReference>